<comment type="caution">
    <text evidence="1">The sequence shown here is derived from an EMBL/GenBank/DDBJ whole genome shotgun (WGS) entry which is preliminary data.</text>
</comment>
<organism evidence="1 2">
    <name type="scientific">Lupinus luteus</name>
    <name type="common">European yellow lupine</name>
    <dbReference type="NCBI Taxonomy" id="3873"/>
    <lineage>
        <taxon>Eukaryota</taxon>
        <taxon>Viridiplantae</taxon>
        <taxon>Streptophyta</taxon>
        <taxon>Embryophyta</taxon>
        <taxon>Tracheophyta</taxon>
        <taxon>Spermatophyta</taxon>
        <taxon>Magnoliopsida</taxon>
        <taxon>eudicotyledons</taxon>
        <taxon>Gunneridae</taxon>
        <taxon>Pentapetalae</taxon>
        <taxon>rosids</taxon>
        <taxon>fabids</taxon>
        <taxon>Fabales</taxon>
        <taxon>Fabaceae</taxon>
        <taxon>Papilionoideae</taxon>
        <taxon>50 kb inversion clade</taxon>
        <taxon>genistoids sensu lato</taxon>
        <taxon>core genistoids</taxon>
        <taxon>Genisteae</taxon>
        <taxon>Lupinus</taxon>
    </lineage>
</organism>
<keyword evidence="2" id="KW-1185">Reference proteome</keyword>
<evidence type="ECO:0000313" key="2">
    <source>
        <dbReference type="Proteomes" id="UP001497480"/>
    </source>
</evidence>
<proteinExistence type="predicted"/>
<gene>
    <name evidence="1" type="ORF">LLUT_LOCUS25723</name>
</gene>
<evidence type="ECO:0000313" key="1">
    <source>
        <dbReference type="EMBL" id="CAL0324663.1"/>
    </source>
</evidence>
<reference evidence="1 2" key="1">
    <citation type="submission" date="2024-03" db="EMBL/GenBank/DDBJ databases">
        <authorList>
            <person name="Martinez-Hernandez J."/>
        </authorList>
    </citation>
    <scope>NUCLEOTIDE SEQUENCE [LARGE SCALE GENOMIC DNA]</scope>
</reference>
<protein>
    <submittedName>
        <fullName evidence="1">Uncharacterized protein</fullName>
    </submittedName>
</protein>
<accession>A0AAV1XSS6</accession>
<name>A0AAV1XSS6_LUPLU</name>
<dbReference type="Proteomes" id="UP001497480">
    <property type="component" value="Unassembled WGS sequence"/>
</dbReference>
<sequence>MDGESIANCHVSISIPNDEIQNNKNAITVDPVGPKGTKKRECLCKGSSNGPICTYK</sequence>
<dbReference type="AlphaFoldDB" id="A0AAV1XSS6"/>
<dbReference type="EMBL" id="CAXHTB010000018">
    <property type="protein sequence ID" value="CAL0324663.1"/>
    <property type="molecule type" value="Genomic_DNA"/>
</dbReference>